<dbReference type="AlphaFoldDB" id="A0A223D2B0"/>
<evidence type="ECO:0000256" key="1">
    <source>
        <dbReference type="SAM" id="Phobius"/>
    </source>
</evidence>
<feature type="transmembrane region" description="Helical" evidence="1">
    <location>
        <begin position="161"/>
        <end position="181"/>
    </location>
</feature>
<organism evidence="2 3">
    <name type="scientific">Tumebacillus algifaecis</name>
    <dbReference type="NCBI Taxonomy" id="1214604"/>
    <lineage>
        <taxon>Bacteria</taxon>
        <taxon>Bacillati</taxon>
        <taxon>Bacillota</taxon>
        <taxon>Bacilli</taxon>
        <taxon>Bacillales</taxon>
        <taxon>Alicyclobacillaceae</taxon>
        <taxon>Tumebacillus</taxon>
    </lineage>
</organism>
<reference evidence="2 3" key="1">
    <citation type="journal article" date="2015" name="Int. J. Syst. Evol. Microbiol.">
        <title>Tumebacillus algifaecis sp. nov., isolated from decomposing algal scum.</title>
        <authorList>
            <person name="Wu Y.F."/>
            <person name="Zhang B."/>
            <person name="Xing P."/>
            <person name="Wu Q.L."/>
            <person name="Liu S.J."/>
        </authorList>
    </citation>
    <scope>NUCLEOTIDE SEQUENCE [LARGE SCALE GENOMIC DNA]</scope>
    <source>
        <strain evidence="2 3">THMBR28</strain>
    </source>
</reference>
<keyword evidence="1" id="KW-0472">Membrane</keyword>
<gene>
    <name evidence="2" type="ORF">CIG75_12610</name>
</gene>
<evidence type="ECO:0008006" key="4">
    <source>
        <dbReference type="Google" id="ProtNLM"/>
    </source>
</evidence>
<dbReference type="EMBL" id="CP022657">
    <property type="protein sequence ID" value="ASS75742.1"/>
    <property type="molecule type" value="Genomic_DNA"/>
</dbReference>
<keyword evidence="3" id="KW-1185">Reference proteome</keyword>
<dbReference type="Proteomes" id="UP000214688">
    <property type="component" value="Chromosome"/>
</dbReference>
<dbReference type="InterPro" id="IPR018723">
    <property type="entry name" value="DUF2254_membrane"/>
</dbReference>
<evidence type="ECO:0000313" key="2">
    <source>
        <dbReference type="EMBL" id="ASS75742.1"/>
    </source>
</evidence>
<proteinExistence type="predicted"/>
<accession>A0A223D2B0</accession>
<dbReference type="Pfam" id="PF10011">
    <property type="entry name" value="DUF2254"/>
    <property type="match status" value="1"/>
</dbReference>
<feature type="transmembrane region" description="Helical" evidence="1">
    <location>
        <begin position="455"/>
        <end position="472"/>
    </location>
</feature>
<protein>
    <recommendedName>
        <fullName evidence="4">DUF2254 domain-containing protein</fullName>
    </recommendedName>
</protein>
<dbReference type="KEGG" id="tab:CIG75_12610"/>
<feature type="transmembrane region" description="Helical" evidence="1">
    <location>
        <begin position="47"/>
        <end position="65"/>
    </location>
</feature>
<feature type="transmembrane region" description="Helical" evidence="1">
    <location>
        <begin position="121"/>
        <end position="140"/>
    </location>
</feature>
<keyword evidence="1" id="KW-0812">Transmembrane</keyword>
<evidence type="ECO:0000313" key="3">
    <source>
        <dbReference type="Proteomes" id="UP000214688"/>
    </source>
</evidence>
<sequence length="578" mass="65823">MNRDVADTTGRYDRHGGGGASMKHSFFQFGKNLWDRHLLHASLPNSLFQLVVSLCMMALIFRFTPPFFGGDLETARNYLATVASTLATILALSFSMIMVAIQLTASKYTHRVLDFFVRFPFNTTLISFYFGTIFHAIYLLSMIEDHPSDRPSDWLAQGMSADLLLLIMCFLALIAYLYFVIQLLKPETIVFAIQREYISAYRSGDYQEALDKVEQICDIAKKAVSEMDAVTAVFCVENIAEMMHGAKLPSEDADDVLWYHEKIVGQLIGIASISFKARETAVSGRILDELHEMGMRYAESGSLRAASIVIDAYALIVRNNLVGQQLMNMIQQAVEQIFSITCHVVKNREMSRDTARFVLASFQNLGEIGKLVIKNETYGHSFVAKSIVSHAFGQLLSTIVGPEGHKTLGVMRGLLFEYMKLAKRLILKSEIIDIVQITTWLRKEMIPYRGQEKRTYPYLYLFLLMTAEAVYLRRTDIVMLLIRAVGKYFEPDQNLLLTLCRSRLEIRRFFDYHEPERYLIKAFVLWQGYHAYTAQYPTGPERQIELSGAVEDTSTWRDLFDGLDPETFLGGEAAHSRK</sequence>
<feature type="transmembrane region" description="Helical" evidence="1">
    <location>
        <begin position="77"/>
        <end position="101"/>
    </location>
</feature>
<name>A0A223D2B0_9BACL</name>
<keyword evidence="1" id="KW-1133">Transmembrane helix</keyword>